<dbReference type="Gene3D" id="3.30.428.10">
    <property type="entry name" value="HIT-like"/>
    <property type="match status" value="1"/>
</dbReference>
<reference evidence="5 6" key="1">
    <citation type="journal article" date="2015" name="Int. Biodeterior. Biodegradation">
        <title>Physiological and genetic screening methods for the isolation of methyl tert-butyl ether-degrading bacteria for bioremediation purposes.</title>
        <authorList>
            <person name="Guisado I.M."/>
            <person name="Purswani J."/>
            <person name="Gonzalez Lopez J."/>
            <person name="Pozo C."/>
        </authorList>
    </citation>
    <scope>NUCLEOTIDE SEQUENCE [LARGE SCALE GENOMIC DNA]</scope>
    <source>
        <strain evidence="5 6">SH7</strain>
    </source>
</reference>
<evidence type="ECO:0000259" key="4">
    <source>
        <dbReference type="PROSITE" id="PS51084"/>
    </source>
</evidence>
<organism evidence="5 6">
    <name type="scientific">Paenibacillus etheri</name>
    <dbReference type="NCBI Taxonomy" id="1306852"/>
    <lineage>
        <taxon>Bacteria</taxon>
        <taxon>Bacillati</taxon>
        <taxon>Bacillota</taxon>
        <taxon>Bacilli</taxon>
        <taxon>Bacillales</taxon>
        <taxon>Paenibacillaceae</taxon>
        <taxon>Paenibacillus</taxon>
    </lineage>
</organism>
<dbReference type="InterPro" id="IPR036265">
    <property type="entry name" value="HIT-like_sf"/>
</dbReference>
<dbReference type="GO" id="GO:0016787">
    <property type="term" value="F:hydrolase activity"/>
    <property type="evidence" value="ECO:0007669"/>
    <property type="project" value="UniProtKB-KW"/>
</dbReference>
<dbReference type="Pfam" id="PF01230">
    <property type="entry name" value="HIT"/>
    <property type="match status" value="1"/>
</dbReference>
<gene>
    <name evidence="5" type="ORF">UQ64_29390</name>
</gene>
<accession>A0A0W1AQG5</accession>
<dbReference type="PROSITE" id="PS51084">
    <property type="entry name" value="HIT_2"/>
    <property type="match status" value="1"/>
</dbReference>
<dbReference type="OrthoDB" id="9784774at2"/>
<feature type="domain" description="HIT" evidence="4">
    <location>
        <begin position="5"/>
        <end position="112"/>
    </location>
</feature>
<comment type="caution">
    <text evidence="5">The sequence shown here is derived from an EMBL/GenBank/DDBJ whole genome shotgun (WGS) entry which is preliminary data.</text>
</comment>
<name>A0A0W1AQG5_9BACL</name>
<dbReference type="SUPFAM" id="SSF54197">
    <property type="entry name" value="HIT-like"/>
    <property type="match status" value="1"/>
</dbReference>
<dbReference type="Proteomes" id="UP000054709">
    <property type="component" value="Unassembled WGS sequence"/>
</dbReference>
<sequence>MTQDFYCDEVLSGRTSVQKVFETDNVLAYHHTRPFYPVHIVTIPKKHISSLLTLEQSDNELLIELMDVVKKVATQVQSEYGACRVLTNLGKYQDSKHLHFHLFYGEPLHNDD</sequence>
<dbReference type="RefSeq" id="WP_060626665.1">
    <property type="nucleotide sequence ID" value="NZ_LCZJ02000058.1"/>
</dbReference>
<dbReference type="InterPro" id="IPR001310">
    <property type="entry name" value="Histidine_triad_HIT"/>
</dbReference>
<dbReference type="PANTHER" id="PTHR23089">
    <property type="entry name" value="HISTIDINE TRIAD HIT PROTEIN"/>
    <property type="match status" value="1"/>
</dbReference>
<evidence type="ECO:0000256" key="1">
    <source>
        <dbReference type="PIRSR" id="PIRSR601310-1"/>
    </source>
</evidence>
<evidence type="ECO:0000256" key="3">
    <source>
        <dbReference type="PROSITE-ProRule" id="PRU00464"/>
    </source>
</evidence>
<keyword evidence="6" id="KW-1185">Reference proteome</keyword>
<feature type="short sequence motif" description="Histidine triad motif" evidence="2 3">
    <location>
        <begin position="97"/>
        <end position="101"/>
    </location>
</feature>
<dbReference type="InterPro" id="IPR011146">
    <property type="entry name" value="HIT-like"/>
</dbReference>
<protein>
    <submittedName>
        <fullName evidence="5">HIT family hydrolase</fullName>
    </submittedName>
</protein>
<dbReference type="AlphaFoldDB" id="A0A0W1AQG5"/>
<evidence type="ECO:0000313" key="5">
    <source>
        <dbReference type="EMBL" id="KTD83528.1"/>
    </source>
</evidence>
<evidence type="ECO:0000256" key="2">
    <source>
        <dbReference type="PIRSR" id="PIRSR601310-3"/>
    </source>
</evidence>
<evidence type="ECO:0000313" key="6">
    <source>
        <dbReference type="Proteomes" id="UP000054709"/>
    </source>
</evidence>
<feature type="active site" description="Tele-AMP-histidine intermediate" evidence="1">
    <location>
        <position position="99"/>
    </location>
</feature>
<proteinExistence type="predicted"/>
<keyword evidence="5" id="KW-0378">Hydrolase</keyword>
<dbReference type="EMBL" id="LCZJ02000058">
    <property type="protein sequence ID" value="KTD83528.1"/>
    <property type="molecule type" value="Genomic_DNA"/>
</dbReference>